<keyword evidence="2" id="KW-0813">Transport</keyword>
<accession>A0ABV3SXL8</accession>
<keyword evidence="5 6" id="KW-0472">Membrane</keyword>
<feature type="transmembrane region" description="Helical" evidence="6">
    <location>
        <begin position="114"/>
        <end position="138"/>
    </location>
</feature>
<dbReference type="RefSeq" id="WP_367993320.1">
    <property type="nucleotide sequence ID" value="NZ_JBFPJR010000012.1"/>
</dbReference>
<feature type="transmembrane region" description="Helical" evidence="6">
    <location>
        <begin position="180"/>
        <end position="200"/>
    </location>
</feature>
<name>A0ABV3SXL8_9ACTN</name>
<evidence type="ECO:0000259" key="7">
    <source>
        <dbReference type="PROSITE" id="PS50850"/>
    </source>
</evidence>
<gene>
    <name evidence="8" type="ORF">AB3X52_08680</name>
</gene>
<feature type="domain" description="Major facilitator superfamily (MFS) profile" evidence="7">
    <location>
        <begin position="16"/>
        <end position="516"/>
    </location>
</feature>
<feature type="transmembrane region" description="Helical" evidence="6">
    <location>
        <begin position="489"/>
        <end position="510"/>
    </location>
</feature>
<evidence type="ECO:0000256" key="2">
    <source>
        <dbReference type="ARBA" id="ARBA00022448"/>
    </source>
</evidence>
<dbReference type="Pfam" id="PF07690">
    <property type="entry name" value="MFS_1"/>
    <property type="match status" value="1"/>
</dbReference>
<dbReference type="SUPFAM" id="SSF103473">
    <property type="entry name" value="MFS general substrate transporter"/>
    <property type="match status" value="1"/>
</dbReference>
<evidence type="ECO:0000256" key="6">
    <source>
        <dbReference type="SAM" id="Phobius"/>
    </source>
</evidence>
<dbReference type="Gene3D" id="1.20.1250.20">
    <property type="entry name" value="MFS general substrate transporter like domains"/>
    <property type="match status" value="1"/>
</dbReference>
<dbReference type="InterPro" id="IPR036259">
    <property type="entry name" value="MFS_trans_sf"/>
</dbReference>
<sequence>MSTIADTEPTGFIAQVPRGAFLGTLVGACSTVLVAQANSSIPATLNGMFQTDLRATGDDITWITSSFMIAVVVFEFTFGVLGDLFGRKRLVLAGTALLLIGNIVSATAGSPHALWVGAALNGIGAGAMLPGTLSLAAAVARSPRSRAKAVAIWAGFLSAGGGIAPLLGGAFAHYGSWRGAYWVLAGLSLLAIVLTAAFSAESSAPEGRKLDIPGQALFAIGLILVLFAAVQGPTDGWSAPRIVVCFVVGAVLLAVFLAVEARSDSPILNLDLFKNRAFLVTSVVAVVGMFSFLGVGYALSIWMGPMQHQDPLRIAVVFVALQAPTFVLIPVMSRLLHRVSPIWMLAAGFALMAAGDYCYVALDADNTSLAPFITPTVVVGLGFSLALNSMTAVAINSVPLHLAGMASATINMIRDLGFALGPVLIGAVALSRAGKEFMTSLAGAGLPAPDVAAATQIGQVGGPLAVNGLPPGTPGSAAHGLALHALSGAYTTAFVVVGTAAGVAAILTVVGTIGRKSAVSAEPVSQALVDPLHPALDEIPAVDLVADAEPQ</sequence>
<evidence type="ECO:0000256" key="5">
    <source>
        <dbReference type="ARBA" id="ARBA00023136"/>
    </source>
</evidence>
<feature type="transmembrane region" description="Helical" evidence="6">
    <location>
        <begin position="368"/>
        <end position="395"/>
    </location>
</feature>
<feature type="transmembrane region" description="Helical" evidence="6">
    <location>
        <begin position="238"/>
        <end position="259"/>
    </location>
</feature>
<dbReference type="InterPro" id="IPR011701">
    <property type="entry name" value="MFS"/>
</dbReference>
<comment type="subcellular location">
    <subcellularLocation>
        <location evidence="1">Cell membrane</location>
        <topology evidence="1">Multi-pass membrane protein</topology>
    </subcellularLocation>
</comment>
<reference evidence="8 9" key="1">
    <citation type="submission" date="2024-07" db="EMBL/GenBank/DDBJ databases">
        <authorList>
            <person name="Lee S."/>
            <person name="Kang M."/>
        </authorList>
    </citation>
    <scope>NUCLEOTIDE SEQUENCE [LARGE SCALE GENOMIC DNA]</scope>
    <source>
        <strain evidence="8 9">DS6</strain>
    </source>
</reference>
<organism evidence="8 9">
    <name type="scientific">Nocardioides eburneus</name>
    <dbReference type="NCBI Taxonomy" id="3231482"/>
    <lineage>
        <taxon>Bacteria</taxon>
        <taxon>Bacillati</taxon>
        <taxon>Actinomycetota</taxon>
        <taxon>Actinomycetes</taxon>
        <taxon>Propionibacteriales</taxon>
        <taxon>Nocardioidaceae</taxon>
        <taxon>Nocardioides</taxon>
    </lineage>
</organism>
<feature type="transmembrane region" description="Helical" evidence="6">
    <location>
        <begin position="90"/>
        <end position="108"/>
    </location>
</feature>
<feature type="transmembrane region" description="Helical" evidence="6">
    <location>
        <begin position="60"/>
        <end position="78"/>
    </location>
</feature>
<keyword evidence="4 6" id="KW-1133">Transmembrane helix</keyword>
<keyword evidence="9" id="KW-1185">Reference proteome</keyword>
<dbReference type="InterPro" id="IPR020846">
    <property type="entry name" value="MFS_dom"/>
</dbReference>
<dbReference type="PANTHER" id="PTHR42718">
    <property type="entry name" value="MAJOR FACILITATOR SUPERFAMILY MULTIDRUG TRANSPORTER MFSC"/>
    <property type="match status" value="1"/>
</dbReference>
<protein>
    <submittedName>
        <fullName evidence="8">MFS transporter</fullName>
    </submittedName>
</protein>
<feature type="transmembrane region" description="Helical" evidence="6">
    <location>
        <begin position="416"/>
        <end position="434"/>
    </location>
</feature>
<feature type="transmembrane region" description="Helical" evidence="6">
    <location>
        <begin position="150"/>
        <end position="174"/>
    </location>
</feature>
<evidence type="ECO:0000313" key="9">
    <source>
        <dbReference type="Proteomes" id="UP001556631"/>
    </source>
</evidence>
<comment type="caution">
    <text evidence="8">The sequence shown here is derived from an EMBL/GenBank/DDBJ whole genome shotgun (WGS) entry which is preliminary data.</text>
</comment>
<dbReference type="EMBL" id="JBFPJR010000012">
    <property type="protein sequence ID" value="MEX0427692.1"/>
    <property type="molecule type" value="Genomic_DNA"/>
</dbReference>
<evidence type="ECO:0000256" key="4">
    <source>
        <dbReference type="ARBA" id="ARBA00022989"/>
    </source>
</evidence>
<proteinExistence type="predicted"/>
<feature type="transmembrane region" description="Helical" evidence="6">
    <location>
        <begin position="279"/>
        <end position="300"/>
    </location>
</feature>
<dbReference type="Proteomes" id="UP001556631">
    <property type="component" value="Unassembled WGS sequence"/>
</dbReference>
<evidence type="ECO:0000256" key="3">
    <source>
        <dbReference type="ARBA" id="ARBA00022692"/>
    </source>
</evidence>
<evidence type="ECO:0000313" key="8">
    <source>
        <dbReference type="EMBL" id="MEX0427692.1"/>
    </source>
</evidence>
<feature type="transmembrane region" description="Helical" evidence="6">
    <location>
        <begin position="212"/>
        <end position="232"/>
    </location>
</feature>
<keyword evidence="3 6" id="KW-0812">Transmembrane</keyword>
<feature type="transmembrane region" description="Helical" evidence="6">
    <location>
        <begin position="343"/>
        <end position="362"/>
    </location>
</feature>
<evidence type="ECO:0000256" key="1">
    <source>
        <dbReference type="ARBA" id="ARBA00004651"/>
    </source>
</evidence>
<feature type="transmembrane region" description="Helical" evidence="6">
    <location>
        <begin position="312"/>
        <end position="331"/>
    </location>
</feature>
<dbReference type="PANTHER" id="PTHR42718:SF9">
    <property type="entry name" value="MAJOR FACILITATOR SUPERFAMILY MULTIDRUG TRANSPORTER MFSC"/>
    <property type="match status" value="1"/>
</dbReference>
<dbReference type="PROSITE" id="PS50850">
    <property type="entry name" value="MFS"/>
    <property type="match status" value="1"/>
</dbReference>